<proteinExistence type="predicted"/>
<evidence type="ECO:0000313" key="2">
    <source>
        <dbReference type="Proteomes" id="UP000824881"/>
    </source>
</evidence>
<name>A0ACB7IYM1_PLECO</name>
<keyword evidence="2" id="KW-1185">Reference proteome</keyword>
<dbReference type="EMBL" id="WQMT02000005">
    <property type="protein sequence ID" value="KAG9223358.1"/>
    <property type="molecule type" value="Genomic_DNA"/>
</dbReference>
<evidence type="ECO:0000313" key="1">
    <source>
        <dbReference type="EMBL" id="KAG9223358.1"/>
    </source>
</evidence>
<dbReference type="Proteomes" id="UP000824881">
    <property type="component" value="Unassembled WGS sequence"/>
</dbReference>
<comment type="caution">
    <text evidence="1">The sequence shown here is derived from an EMBL/GenBank/DDBJ whole genome shotgun (WGS) entry which is preliminary data.</text>
</comment>
<accession>A0ACB7IYM1</accession>
<gene>
    <name evidence="1" type="ORF">CCMSSC00406_0010411</name>
</gene>
<organism evidence="1 2">
    <name type="scientific">Pleurotus cornucopiae</name>
    <name type="common">Cornucopia mushroom</name>
    <dbReference type="NCBI Taxonomy" id="5321"/>
    <lineage>
        <taxon>Eukaryota</taxon>
        <taxon>Fungi</taxon>
        <taxon>Dikarya</taxon>
        <taxon>Basidiomycota</taxon>
        <taxon>Agaricomycotina</taxon>
        <taxon>Agaricomycetes</taxon>
        <taxon>Agaricomycetidae</taxon>
        <taxon>Agaricales</taxon>
        <taxon>Pleurotineae</taxon>
        <taxon>Pleurotaceae</taxon>
        <taxon>Pleurotus</taxon>
    </lineage>
</organism>
<protein>
    <submittedName>
        <fullName evidence="1">Uncharacterized protein</fullName>
    </submittedName>
</protein>
<sequence>MSERSVPHPQSQQASLASTYFEHSRERTIPNQPPRNNDPHPTPRALRIGRHHDWTMDPLDLEENRETLVRETRGQYIVSSDPVDFMNKFLPFGHSEEESYQKYRLQKVPKTRIKHLKNMGNAKTEKQMYSHFGKATSKWPFVYGDNHRKLNFNDTHDYRDTASGLGPDYTIDGQVILPRHTKLKVDFANLLSFVEFKLSALMDAFIDVDGKEYEKEKADSGSKGGDENENADIINDEEDAKAEQENSNPARLEEPFIAEDERPSERKPEDPMEALKFPPTELTPSEKYHSENDANAGRDTRGQIASYAGVAMAMQFRSHLFSVLICGKYARFIRWDRSCAIVSRRFDYTVYPELLFEFYLRFAQLTDSQRGLLPGFSILSKKEGLIAVEALKKYADDTYAGAAADEYKKVIACDRPLLCMEFEGQRYAVPIRRFDGGSYSPFGRMTRNRMVVLLEPTPRVMFFKDFWREDSEYAEPEAEVYRLISGDEELSKCRYLAKMHAGGDVKANNYAITTIGHTHTTFGVGCEKLELRPLTAHFVVLETVGRDLRLFRTARDLVSCIADAMEAHQLVYDKLHILHRDISAGNILISALDSEEARHGILIDWDHCIFMNRLSKDRQTRVRRTGTWQFMSANLTMNPATASHCILDDRESALHVLMYMAMRYLRHDQNDPTDLRIHLNMFDGYVVHGDRPAKGTKVKMTTITSNGPDIEFEIYAINELITELCEHFATRYNGPPRQRRIVPSTKAAKEAAEHAAREAQSRLEALNEPRWLYSLLREFIELIPKRLPHETDWVDNSAILHESLEEQYARQNAPASGPSLPGMRTEAKAKPTTERPIGQSFEKPVQDYDYGEAPYVTMDTGLDDGPDLWDDAGSDSEIDDEDMRNNVNPFDDDEVEAFFRLPESQAKLQAELLGDYKCPDEPPPDHSRDWGTSLTDEERWSIKMWLTWKRSNGTVNAYTHLHSLLEEALGLKLLSLHMVRRLTRDITGIYPTYVDVCPNNCIAFTGPFKELSQCPAVLKVKDPGKKGKYLHTPCLAPRYISNLSAVKPEPQCQMIVLPVMAKIKAMFRNAETSQELRYRDSMMKHILHLLAQGKEFAYRDYGTGTVQRELLYRGRSFTKTSFEPNSRTRELALAITTDGVQLTMKKESDTWVLMLIVLDFPDIIRYLIENIIIILVTQGPKPPGNLESFLYIFFAEMAQGSEGLWIWDALDNAYFVLKSFVVLGLADQLGSAKLNGLVGHIGRLGDRFSEIISARPTEKGKHLYYPLFSPHISTWNPNRPAYDPKNLPLQTEEKYWEIIDRLNAAEGNLNEQKRITTESGILRLPLAASSKAFIHPSLFFPSDPFHLLYENCGAWLWDLLIQSGFLPDMQAKIFGQLLHDANSTLPPSFCGPVRNIYLKRNSQYKIYEWMALVHWYAVPIMLSIGVDLRVVANYAKFVAIVESATRLTGHTERDLEELEDIIIAFLKTYEYIYVRSSEDIARCRLCLLHLLHIPRHIRWFGNFRLGSQATCELGVGRLGRKVRSAKAPFKHMANLAVEDEVQRSLDLILPNIHPNPTRKGGSRFEPRIAKTIRQYIIPKTLLPRDVQYHLEAIILSGLWPNWSSRQSKGAGIDMSGVTRWSRYKTIHDKVTVSSVLGESKVQVGGNKRTSRFFEAQGSNGKLLWGEALAFYKLDDESHEPLVAYHPFELKKHTYGLYRTGQIHRETIQVIEVDRILALVGIFAYEDNVYILRKHGALEMLQVDDSGATLLEDEDEFRDEEMEYHDI</sequence>
<reference evidence="1 2" key="1">
    <citation type="journal article" date="2021" name="Appl. Environ. Microbiol.">
        <title>Genetic linkage and physical mapping for an oyster mushroom Pleurotus cornucopiae and QTL analysis for the trait cap color.</title>
        <authorList>
            <person name="Zhang Y."/>
            <person name="Gao W."/>
            <person name="Sonnenberg A."/>
            <person name="Chen Q."/>
            <person name="Zhang J."/>
            <person name="Huang C."/>
        </authorList>
    </citation>
    <scope>NUCLEOTIDE SEQUENCE [LARGE SCALE GENOMIC DNA]</scope>
    <source>
        <strain evidence="1">CCMSSC00406</strain>
    </source>
</reference>